<reference evidence="2" key="1">
    <citation type="submission" date="2021-04" db="EMBL/GenBank/DDBJ databases">
        <title>Phylogenetic analysis of Acidobacteriaceae.</title>
        <authorList>
            <person name="Qiu L."/>
            <person name="Zhang Q."/>
        </authorList>
    </citation>
    <scope>NUCLEOTIDE SEQUENCE</scope>
    <source>
        <strain evidence="2">DSM 25168</strain>
    </source>
</reference>
<keyword evidence="3" id="KW-1185">Reference proteome</keyword>
<accession>A0A9J7BMX0</accession>
<protein>
    <recommendedName>
        <fullName evidence="4">Anti-sigma factor</fullName>
    </recommendedName>
</protein>
<dbReference type="Gene3D" id="1.10.10.1320">
    <property type="entry name" value="Anti-sigma factor, zinc-finger domain"/>
    <property type="match status" value="1"/>
</dbReference>
<proteinExistence type="predicted"/>
<name>A0A9J7BMX0_9BACT</name>
<dbReference type="AlphaFoldDB" id="A0A9J7BMX0"/>
<evidence type="ECO:0008006" key="4">
    <source>
        <dbReference type="Google" id="ProtNLM"/>
    </source>
</evidence>
<evidence type="ECO:0000313" key="2">
    <source>
        <dbReference type="EMBL" id="UWZ83849.1"/>
    </source>
</evidence>
<gene>
    <name evidence="2" type="ORF">MOP44_25225</name>
</gene>
<dbReference type="InterPro" id="IPR041916">
    <property type="entry name" value="Anti_sigma_zinc_sf"/>
</dbReference>
<evidence type="ECO:0000313" key="3">
    <source>
        <dbReference type="Proteomes" id="UP001059380"/>
    </source>
</evidence>
<dbReference type="KEGG" id="orp:MOP44_25225"/>
<sequence>MTENLKDMTCEEFQSHMPEMIGSGEDLSGHPHVQSCALCRALLQDLETIAEAARQLFPVEDPPDRLWEQIQSAIGRDKDSEEPKEPEVTEKQPSRG</sequence>
<feature type="region of interest" description="Disordered" evidence="1">
    <location>
        <begin position="71"/>
        <end position="96"/>
    </location>
</feature>
<dbReference type="Proteomes" id="UP001059380">
    <property type="component" value="Chromosome"/>
</dbReference>
<dbReference type="RefSeq" id="WP_260793318.1">
    <property type="nucleotide sequence ID" value="NZ_CP093313.1"/>
</dbReference>
<evidence type="ECO:0000256" key="1">
    <source>
        <dbReference type="SAM" id="MobiDB-lite"/>
    </source>
</evidence>
<dbReference type="EMBL" id="CP093313">
    <property type="protein sequence ID" value="UWZ83849.1"/>
    <property type="molecule type" value="Genomic_DNA"/>
</dbReference>
<feature type="compositionally biased region" description="Basic and acidic residues" evidence="1">
    <location>
        <begin position="75"/>
        <end position="96"/>
    </location>
</feature>
<organism evidence="2 3">
    <name type="scientific">Occallatibacter riparius</name>
    <dbReference type="NCBI Taxonomy" id="1002689"/>
    <lineage>
        <taxon>Bacteria</taxon>
        <taxon>Pseudomonadati</taxon>
        <taxon>Acidobacteriota</taxon>
        <taxon>Terriglobia</taxon>
        <taxon>Terriglobales</taxon>
        <taxon>Acidobacteriaceae</taxon>
        <taxon>Occallatibacter</taxon>
    </lineage>
</organism>